<gene>
    <name evidence="2" type="ORF">NDU88_000514</name>
</gene>
<keyword evidence="3" id="KW-1185">Reference proteome</keyword>
<organism evidence="2 3">
    <name type="scientific">Pleurodeles waltl</name>
    <name type="common">Iberian ribbed newt</name>
    <dbReference type="NCBI Taxonomy" id="8319"/>
    <lineage>
        <taxon>Eukaryota</taxon>
        <taxon>Metazoa</taxon>
        <taxon>Chordata</taxon>
        <taxon>Craniata</taxon>
        <taxon>Vertebrata</taxon>
        <taxon>Euteleostomi</taxon>
        <taxon>Amphibia</taxon>
        <taxon>Batrachia</taxon>
        <taxon>Caudata</taxon>
        <taxon>Salamandroidea</taxon>
        <taxon>Salamandridae</taxon>
        <taxon>Pleurodelinae</taxon>
        <taxon>Pleurodeles</taxon>
    </lineage>
</organism>
<dbReference type="EMBL" id="JANPWB010000004">
    <property type="protein sequence ID" value="KAJ1191198.1"/>
    <property type="molecule type" value="Genomic_DNA"/>
</dbReference>
<feature type="compositionally biased region" description="Basic and acidic residues" evidence="1">
    <location>
        <begin position="45"/>
        <end position="58"/>
    </location>
</feature>
<name>A0AAV7UTL1_PLEWA</name>
<comment type="caution">
    <text evidence="2">The sequence shown here is derived from an EMBL/GenBank/DDBJ whole genome shotgun (WGS) entry which is preliminary data.</text>
</comment>
<evidence type="ECO:0000256" key="1">
    <source>
        <dbReference type="SAM" id="MobiDB-lite"/>
    </source>
</evidence>
<reference evidence="2" key="1">
    <citation type="journal article" date="2022" name="bioRxiv">
        <title>Sequencing and chromosome-scale assembly of the giantPleurodeles waltlgenome.</title>
        <authorList>
            <person name="Brown T."/>
            <person name="Elewa A."/>
            <person name="Iarovenko S."/>
            <person name="Subramanian E."/>
            <person name="Araus A.J."/>
            <person name="Petzold A."/>
            <person name="Susuki M."/>
            <person name="Suzuki K.-i.T."/>
            <person name="Hayashi T."/>
            <person name="Toyoda A."/>
            <person name="Oliveira C."/>
            <person name="Osipova E."/>
            <person name="Leigh N.D."/>
            <person name="Simon A."/>
            <person name="Yun M.H."/>
        </authorList>
    </citation>
    <scope>NUCLEOTIDE SEQUENCE</scope>
    <source>
        <strain evidence="2">20211129_DDA</strain>
        <tissue evidence="2">Liver</tissue>
    </source>
</reference>
<sequence>MGPTIETHPSQKHTEKEAAIEAVADIARQKRMGSHSGTDTGGSVKDSEADKPDLENERLPVVTPQSLAKLITHCIVTLPINMIVPICSSLTGSKLMGVSSLKWIDNAR</sequence>
<evidence type="ECO:0000313" key="3">
    <source>
        <dbReference type="Proteomes" id="UP001066276"/>
    </source>
</evidence>
<dbReference type="Proteomes" id="UP001066276">
    <property type="component" value="Chromosome 2_2"/>
</dbReference>
<proteinExistence type="predicted"/>
<dbReference type="AlphaFoldDB" id="A0AAV7UTL1"/>
<protein>
    <submittedName>
        <fullName evidence="2">Uncharacterized protein</fullName>
    </submittedName>
</protein>
<feature type="region of interest" description="Disordered" evidence="1">
    <location>
        <begin position="1"/>
        <end position="59"/>
    </location>
</feature>
<accession>A0AAV7UTL1</accession>
<evidence type="ECO:0000313" key="2">
    <source>
        <dbReference type="EMBL" id="KAJ1191198.1"/>
    </source>
</evidence>